<dbReference type="GO" id="GO:0016614">
    <property type="term" value="F:oxidoreductase activity, acting on CH-OH group of donors"/>
    <property type="evidence" value="ECO:0007669"/>
    <property type="project" value="InterPro"/>
</dbReference>
<dbReference type="GO" id="GO:0009055">
    <property type="term" value="F:electron transfer activity"/>
    <property type="evidence" value="ECO:0007669"/>
    <property type="project" value="InterPro"/>
</dbReference>
<evidence type="ECO:0000256" key="9">
    <source>
        <dbReference type="ARBA" id="ARBA00023002"/>
    </source>
</evidence>
<name>A0A069E7U1_9PROT</name>
<dbReference type="Pfam" id="PF13442">
    <property type="entry name" value="Cytochrome_CBB3"/>
    <property type="match status" value="1"/>
</dbReference>
<evidence type="ECO:0000256" key="11">
    <source>
        <dbReference type="ARBA" id="ARBA00023157"/>
    </source>
</evidence>
<dbReference type="GO" id="GO:0020037">
    <property type="term" value="F:heme binding"/>
    <property type="evidence" value="ECO:0007669"/>
    <property type="project" value="InterPro"/>
</dbReference>
<dbReference type="RefSeq" id="WP_051596110.1">
    <property type="nucleotide sequence ID" value="NZ_ARYH01000001.1"/>
</dbReference>
<feature type="domain" description="Cytochrome c" evidence="18">
    <location>
        <begin position="753"/>
        <end position="852"/>
    </location>
</feature>
<keyword evidence="9" id="KW-0560">Oxidoreductase</keyword>
<keyword evidence="5 17" id="KW-0732">Signal</keyword>
<feature type="active site" description="Proton acceptor" evidence="12">
    <location>
        <position position="336"/>
    </location>
</feature>
<proteinExistence type="inferred from homology"/>
<gene>
    <name evidence="19" type="ORF">HAD_10165</name>
</gene>
<feature type="binding site" evidence="13">
    <location>
        <position position="363"/>
    </location>
    <ligand>
        <name>pyrroloquinoline quinone</name>
        <dbReference type="ChEBI" id="CHEBI:58442"/>
    </ligand>
</feature>
<organism evidence="19 20">
    <name type="scientific">Hyphomonas adhaerens MHS-3</name>
    <dbReference type="NCBI Taxonomy" id="1280949"/>
    <lineage>
        <taxon>Bacteria</taxon>
        <taxon>Pseudomonadati</taxon>
        <taxon>Pseudomonadota</taxon>
        <taxon>Alphaproteobacteria</taxon>
        <taxon>Hyphomonadales</taxon>
        <taxon>Hyphomonadaceae</taxon>
        <taxon>Hyphomonas</taxon>
    </lineage>
</organism>
<feature type="region of interest" description="Disordered" evidence="16">
    <location>
        <begin position="731"/>
        <end position="758"/>
    </location>
</feature>
<feature type="signal peptide" evidence="17">
    <location>
        <begin position="1"/>
        <end position="18"/>
    </location>
</feature>
<keyword evidence="6 14" id="KW-0106">Calcium</keyword>
<dbReference type="Gene3D" id="1.10.760.10">
    <property type="entry name" value="Cytochrome c-like domain"/>
    <property type="match status" value="2"/>
</dbReference>
<dbReference type="InterPro" id="IPR002372">
    <property type="entry name" value="PQQ_rpt_dom"/>
</dbReference>
<keyword evidence="11 15" id="KW-1015">Disulfide bond</keyword>
<evidence type="ECO:0000256" key="10">
    <source>
        <dbReference type="ARBA" id="ARBA00023004"/>
    </source>
</evidence>
<dbReference type="eggNOG" id="COG3474">
    <property type="taxonomic scope" value="Bacteria"/>
</dbReference>
<evidence type="ECO:0000256" key="17">
    <source>
        <dbReference type="SAM" id="SignalP"/>
    </source>
</evidence>
<dbReference type="InterPro" id="IPR011047">
    <property type="entry name" value="Quinoprotein_ADH-like_sf"/>
</dbReference>
<feature type="binding site" evidence="13">
    <location>
        <begin position="423"/>
        <end position="424"/>
    </location>
    <ligand>
        <name>pyrroloquinoline quinone</name>
        <dbReference type="ChEBI" id="CHEBI:58442"/>
    </ligand>
</feature>
<dbReference type="eggNOG" id="COG4993">
    <property type="taxonomic scope" value="Bacteria"/>
</dbReference>
<comment type="caution">
    <text evidence="19">The sequence shown here is derived from an EMBL/GenBank/DDBJ whole genome shotgun (WGS) entry which is preliminary data.</text>
</comment>
<dbReference type="PRINTS" id="PR00604">
    <property type="entry name" value="CYTCHRMECIAB"/>
</dbReference>
<evidence type="ECO:0000256" key="1">
    <source>
        <dbReference type="ARBA" id="ARBA00008156"/>
    </source>
</evidence>
<dbReference type="STRING" id="1280949.HAD_10165"/>
<comment type="cofactor">
    <cofactor evidence="13">
        <name>heme c</name>
        <dbReference type="ChEBI" id="CHEBI:61717"/>
    </cofactor>
    <text evidence="13">Binds 1 heme c group per subunit.</text>
</comment>
<evidence type="ECO:0000256" key="13">
    <source>
        <dbReference type="PIRSR" id="PIRSR617512-2"/>
    </source>
</evidence>
<dbReference type="GO" id="GO:0016020">
    <property type="term" value="C:membrane"/>
    <property type="evidence" value="ECO:0007669"/>
    <property type="project" value="InterPro"/>
</dbReference>
<evidence type="ECO:0000256" key="6">
    <source>
        <dbReference type="ARBA" id="ARBA00022837"/>
    </source>
</evidence>
<evidence type="ECO:0000256" key="16">
    <source>
        <dbReference type="SAM" id="MobiDB-lite"/>
    </source>
</evidence>
<dbReference type="Pfam" id="PF01011">
    <property type="entry name" value="PQQ"/>
    <property type="match status" value="2"/>
</dbReference>
<dbReference type="SUPFAM" id="SSF50998">
    <property type="entry name" value="Quinoprotein alcohol dehydrogenase-like"/>
    <property type="match status" value="1"/>
</dbReference>
<dbReference type="SUPFAM" id="SSF46626">
    <property type="entry name" value="Cytochrome c"/>
    <property type="match status" value="2"/>
</dbReference>
<feature type="chain" id="PRO_5001660808" evidence="17">
    <location>
        <begin position="19"/>
        <end position="854"/>
    </location>
</feature>
<feature type="binding site" evidence="13">
    <location>
        <position position="271"/>
    </location>
    <ligand>
        <name>pyrroloquinoline quinone</name>
        <dbReference type="ChEBI" id="CHEBI:58442"/>
    </ligand>
</feature>
<sequence>MTYVLKSISILVAIAVLATCGGPAPTTNSENSATASHQDASLTVDDARLRAADETPGDWLSYGRNYSEDRYSPLDQITKENLSELGLAWTLELTSTRGVQATPLVVNGIMYFTGPWSVVYAVDARTGTQIWTFDPEVPRVKAIDLCCGVVNRGLALYKGAVFVGTLDGRLISIDAATGEQNWSVMTVPDGGNYSITGAPRIANGKVLIGNGGAEYANVRGFVTAYDAATGDQVWRFYTVPGDPSQPLEQPELEMAAKTWTGEWWKNGGGGTAWDSIVYDPEFNQVLVGVGNGSNWDRAIRSPDGGDNLFLSSIVALDAETGAYKWHYQTTPGDSWDYTATQPIILADLDIAGERRKVLMQAPKNGFFYVLDRTNGTLISAAPFSYMNWATGIDENGRPIETDNARYQDGRTHWITPSSHGAHNWFPMSYNHETGLVYIPGVIQSSPYGTNDDSPNMTGGVLRGSDIAVSIPFRAWNEQVIDPNAPPPGVSSGELIAYDPIRQERVWAIPQPSRYNGGLLSTTTGLLMQGDAEGFFRIRDTETGEVLWEFDVNSGVIAPPVTYLVDGEQYITIIAEWGGGQGQTFRLTDALYSGTVYTFKLGGTAETPPKRPSDRRKLTELTTNASPVDIGWGYTHYFQNCVGCHSFPGGNGGAIPNLARSNKAVFDNYQGIIREGAFAERGMPMQNHLSTKDIEDLRAYVIFVAQSLRAGQSPLEINRTVADYQKAAWAAGPQESVSSQGQEEPEKQGSLPGGDPVAGKRAATICSSCHTFEKGGDTRIGPNLWNIVGKDIASSKGVHYSDALSGLEGTWTPEKLNAFLASPSEFAPGTAMAIKIPREQQRADIIAFLKTMNSD</sequence>
<feature type="binding site" description="covalent" evidence="13">
    <location>
        <position position="643"/>
    </location>
    <ligand>
        <name>heme c</name>
        <dbReference type="ChEBI" id="CHEBI:61717"/>
    </ligand>
</feature>
<feature type="binding site" description="covalent" evidence="13">
    <location>
        <position position="640"/>
    </location>
    <ligand>
        <name>heme c</name>
        <dbReference type="ChEBI" id="CHEBI:61717"/>
    </ligand>
</feature>
<dbReference type="PROSITE" id="PS51007">
    <property type="entry name" value="CYTC"/>
    <property type="match status" value="2"/>
</dbReference>
<evidence type="ECO:0000256" key="8">
    <source>
        <dbReference type="ARBA" id="ARBA00022982"/>
    </source>
</evidence>
<feature type="binding site" evidence="13">
    <location>
        <position position="152"/>
    </location>
    <ligand>
        <name>pyrroloquinoline quinone</name>
        <dbReference type="ChEBI" id="CHEBI:58442"/>
    </ligand>
</feature>
<feature type="binding site" evidence="14">
    <location>
        <position position="291"/>
    </location>
    <ligand>
        <name>Ca(2+)</name>
        <dbReference type="ChEBI" id="CHEBI:29108"/>
    </ligand>
</feature>
<evidence type="ECO:0000313" key="20">
    <source>
        <dbReference type="Proteomes" id="UP000027446"/>
    </source>
</evidence>
<dbReference type="Proteomes" id="UP000027446">
    <property type="component" value="Unassembled WGS sequence"/>
</dbReference>
<dbReference type="NCBIfam" id="TIGR03075">
    <property type="entry name" value="PQQ_enz_alc_DH"/>
    <property type="match status" value="1"/>
</dbReference>
<dbReference type="PANTHER" id="PTHR32303">
    <property type="entry name" value="QUINOPROTEIN ALCOHOL DEHYDROGENASE (CYTOCHROME C)"/>
    <property type="match status" value="1"/>
</dbReference>
<evidence type="ECO:0000256" key="7">
    <source>
        <dbReference type="ARBA" id="ARBA00022891"/>
    </source>
</evidence>
<feature type="binding site" evidence="13">
    <location>
        <begin position="212"/>
        <end position="213"/>
    </location>
    <ligand>
        <name>pyrroloquinoline quinone</name>
        <dbReference type="ChEBI" id="CHEBI:58442"/>
    </ligand>
</feature>
<dbReference type="InterPro" id="IPR009056">
    <property type="entry name" value="Cyt_c-like_dom"/>
</dbReference>
<dbReference type="InterPro" id="IPR017512">
    <property type="entry name" value="PQQ_MeOH/EtOH_DH"/>
</dbReference>
<dbReference type="InterPro" id="IPR002327">
    <property type="entry name" value="Cyt_c_1A/1B"/>
</dbReference>
<keyword evidence="10 14" id="KW-0408">Iron</keyword>
<keyword evidence="20" id="KW-1185">Reference proteome</keyword>
<keyword evidence="3 13" id="KW-0349">Heme</keyword>
<dbReference type="InterPro" id="IPR036909">
    <property type="entry name" value="Cyt_c-like_dom_sf"/>
</dbReference>
<keyword evidence="4 14" id="KW-0479">Metal-binding</keyword>
<comment type="cofactor">
    <cofactor evidence="14">
        <name>Ca(2+)</name>
        <dbReference type="ChEBI" id="CHEBI:29108"/>
    </cofactor>
    <text evidence="14">Binds 1 Ca(2+) ion per subunit.</text>
</comment>
<keyword evidence="2" id="KW-0813">Transport</keyword>
<dbReference type="OrthoDB" id="9794322at2"/>
<feature type="binding site" evidence="13">
    <location>
        <position position="196"/>
    </location>
    <ligand>
        <name>pyrroloquinoline quinone</name>
        <dbReference type="ChEBI" id="CHEBI:58442"/>
    </ligand>
</feature>
<dbReference type="InterPro" id="IPR018391">
    <property type="entry name" value="PQQ_b-propeller_rpt"/>
</dbReference>
<comment type="similarity">
    <text evidence="1">Belongs to the bacterial PQQ dehydrogenase family.</text>
</comment>
<keyword evidence="8" id="KW-0249">Electron transport</keyword>
<dbReference type="SMART" id="SM00564">
    <property type="entry name" value="PQQ"/>
    <property type="match status" value="6"/>
</dbReference>
<dbReference type="Gene3D" id="2.140.10.10">
    <property type="entry name" value="Quinoprotein alcohol dehydrogenase-like superfamily"/>
    <property type="match status" value="1"/>
</dbReference>
<evidence type="ECO:0000256" key="12">
    <source>
        <dbReference type="PIRSR" id="PIRSR617512-1"/>
    </source>
</evidence>
<reference evidence="19 20" key="1">
    <citation type="journal article" date="2014" name="Antonie Van Leeuwenhoek">
        <title>Hyphomonas beringensis sp. nov. and Hyphomonas chukchiensis sp. nov., isolated from surface seawater of the Bering Sea and Chukchi Sea.</title>
        <authorList>
            <person name="Li C."/>
            <person name="Lai Q."/>
            <person name="Li G."/>
            <person name="Dong C."/>
            <person name="Wang J."/>
            <person name="Liao Y."/>
            <person name="Shao Z."/>
        </authorList>
    </citation>
    <scope>NUCLEOTIDE SEQUENCE [LARGE SCALE GENOMIC DNA]</scope>
    <source>
        <strain evidence="19 20">MHS-3</strain>
    </source>
</reference>
<feature type="binding site" description="axial binding residue" evidence="14">
    <location>
        <position position="644"/>
    </location>
    <ligand>
        <name>heme c</name>
        <dbReference type="ChEBI" id="CHEBI:61717"/>
    </ligand>
    <ligandPart>
        <name>Fe</name>
        <dbReference type="ChEBI" id="CHEBI:18248"/>
    </ligandPart>
</feature>
<dbReference type="EMBL" id="ARYH01000001">
    <property type="protein sequence ID" value="KCZ86044.1"/>
    <property type="molecule type" value="Genomic_DNA"/>
</dbReference>
<feature type="binding site" evidence="14">
    <location>
        <position position="214"/>
    </location>
    <ligand>
        <name>Ca(2+)</name>
        <dbReference type="ChEBI" id="CHEBI:29108"/>
    </ligand>
</feature>
<evidence type="ECO:0000313" key="19">
    <source>
        <dbReference type="EMBL" id="KCZ86044.1"/>
    </source>
</evidence>
<evidence type="ECO:0000256" key="15">
    <source>
        <dbReference type="PIRSR" id="PIRSR617512-4"/>
    </source>
</evidence>
<evidence type="ECO:0000259" key="18">
    <source>
        <dbReference type="PROSITE" id="PS51007"/>
    </source>
</evidence>
<feature type="binding site" description="axial binding residue" evidence="14">
    <location>
        <position position="682"/>
    </location>
    <ligand>
        <name>heme c</name>
        <dbReference type="ChEBI" id="CHEBI:61717"/>
    </ligand>
    <ligandPart>
        <name>Fe</name>
        <dbReference type="ChEBI" id="CHEBI:18248"/>
    </ligandPart>
</feature>
<evidence type="ECO:0000256" key="3">
    <source>
        <dbReference type="ARBA" id="ARBA00022617"/>
    </source>
</evidence>
<evidence type="ECO:0000256" key="4">
    <source>
        <dbReference type="ARBA" id="ARBA00022723"/>
    </source>
</evidence>
<comment type="cofactor">
    <cofactor evidence="13">
        <name>pyrroloquinoline quinone</name>
        <dbReference type="ChEBI" id="CHEBI:58442"/>
    </cofactor>
    <text evidence="13">Binds 1 PQQ group per subunit.</text>
</comment>
<feature type="domain" description="Cytochrome c" evidence="18">
    <location>
        <begin position="627"/>
        <end position="704"/>
    </location>
</feature>
<keyword evidence="7 13" id="KW-0634">PQQ</keyword>
<protein>
    <submittedName>
        <fullName evidence="19">Alcohol dehydrogenase</fullName>
    </submittedName>
</protein>
<dbReference type="CDD" id="cd10279">
    <property type="entry name" value="PQQ_ADH_II"/>
    <property type="match status" value="1"/>
</dbReference>
<evidence type="ECO:0000256" key="5">
    <source>
        <dbReference type="ARBA" id="ARBA00022729"/>
    </source>
</evidence>
<dbReference type="AlphaFoldDB" id="A0A069E7U1"/>
<evidence type="ECO:0000256" key="2">
    <source>
        <dbReference type="ARBA" id="ARBA00022448"/>
    </source>
</evidence>
<feature type="disulfide bond" evidence="15">
    <location>
        <begin position="146"/>
        <end position="147"/>
    </location>
</feature>
<accession>A0A069E7U1</accession>
<feature type="binding site" evidence="14">
    <location>
        <position position="336"/>
    </location>
    <ligand>
        <name>Ca(2+)</name>
        <dbReference type="ChEBI" id="CHEBI:29108"/>
    </ligand>
</feature>
<evidence type="ECO:0000256" key="14">
    <source>
        <dbReference type="PIRSR" id="PIRSR617512-3"/>
    </source>
</evidence>
<dbReference type="PATRIC" id="fig|1280949.3.peg.2080"/>
<dbReference type="GO" id="GO:0005509">
    <property type="term" value="F:calcium ion binding"/>
    <property type="evidence" value="ECO:0007669"/>
    <property type="project" value="InterPro"/>
</dbReference>